<gene>
    <name evidence="2" type="ORF">AS030_06945</name>
</gene>
<keyword evidence="2" id="KW-0808">Transferase</keyword>
<evidence type="ECO:0000259" key="1">
    <source>
        <dbReference type="PROSITE" id="PS51186"/>
    </source>
</evidence>
<dbReference type="CDD" id="cd04301">
    <property type="entry name" value="NAT_SF"/>
    <property type="match status" value="1"/>
</dbReference>
<dbReference type="InterPro" id="IPR022525">
    <property type="entry name" value="GNAT_AblB"/>
</dbReference>
<dbReference type="NCBIfam" id="TIGR03827">
    <property type="entry name" value="GNAT_ablB"/>
    <property type="match status" value="1"/>
</dbReference>
<evidence type="ECO:0000313" key="3">
    <source>
        <dbReference type="Proteomes" id="UP000054099"/>
    </source>
</evidence>
<dbReference type="OrthoDB" id="9790652at2"/>
<dbReference type="GO" id="GO:0008080">
    <property type="term" value="F:N-acetyltransferase activity"/>
    <property type="evidence" value="ECO:0007669"/>
    <property type="project" value="InterPro"/>
</dbReference>
<dbReference type="Pfam" id="PF00583">
    <property type="entry name" value="Acetyltransf_1"/>
    <property type="match status" value="1"/>
</dbReference>
<dbReference type="Gene3D" id="3.40.630.30">
    <property type="match status" value="1"/>
</dbReference>
<feature type="domain" description="N-acetyltransferase" evidence="1">
    <location>
        <begin position="133"/>
        <end position="279"/>
    </location>
</feature>
<dbReference type="RefSeq" id="WP_061969835.1">
    <property type="nucleotide sequence ID" value="NZ_FMAV01000001.1"/>
</dbReference>
<dbReference type="Proteomes" id="UP000054099">
    <property type="component" value="Unassembled WGS sequence"/>
</dbReference>
<sequence length="286" mass="33283">MQTDTYYKNTTIKQHDITASICLDFFNERLRVDDYRGNIQSMVKAIHDLIQQQNFSKVIIKARAEHLPELLSLGFLPEAWFSRYFNGSNCVAMCKYYSNERKRSDFWVEQDRIMDQIHSTPPAKQETVLPESYSVRLAVPEDCTRLAGLYSKVFEVYPTPMNDSDYIEKTMENGTVYYVIEHQGEVVSAASADINQTYHNAELTDCATLLEHRKFGLMKILIDQLEQELKSRHIYCAYSIARSLSFGMNAVFSQRGYLYQGRLIKNCLIFDKYEDMNLWVKDLSSL</sequence>
<dbReference type="InterPro" id="IPR016181">
    <property type="entry name" value="Acyl_CoA_acyltransferase"/>
</dbReference>
<dbReference type="PROSITE" id="PS51186">
    <property type="entry name" value="GNAT"/>
    <property type="match status" value="1"/>
</dbReference>
<dbReference type="AlphaFoldDB" id="A0A0V8JE69"/>
<name>A0A0V8JE69_9BACL</name>
<reference evidence="2 3" key="1">
    <citation type="journal article" date="2014" name="Antonie Van Leeuwenhoek">
        <title>Fictibacillus enclensis sp. nov., isolated from marine sediment.</title>
        <authorList>
            <person name="Dastager S.G."/>
            <person name="Mawlankar R."/>
            <person name="Srinivasan K."/>
            <person name="Tang S.K."/>
            <person name="Lee J.C."/>
            <person name="Ramana V.V."/>
            <person name="Shouche Y.S."/>
        </authorList>
    </citation>
    <scope>NUCLEOTIDE SEQUENCE [LARGE SCALE GENOMIC DNA]</scope>
    <source>
        <strain evidence="2 3">NIO-1003</strain>
    </source>
</reference>
<organism evidence="2 3">
    <name type="scientific">Fictibacillus enclensis</name>
    <dbReference type="NCBI Taxonomy" id="1017270"/>
    <lineage>
        <taxon>Bacteria</taxon>
        <taxon>Bacillati</taxon>
        <taxon>Bacillota</taxon>
        <taxon>Bacilli</taxon>
        <taxon>Bacillales</taxon>
        <taxon>Fictibacillaceae</taxon>
        <taxon>Fictibacillus</taxon>
    </lineage>
</organism>
<protein>
    <submittedName>
        <fullName evidence="2">Beta-lysine acetyltransferase</fullName>
    </submittedName>
</protein>
<keyword evidence="3" id="KW-1185">Reference proteome</keyword>
<comment type="caution">
    <text evidence="2">The sequence shown here is derived from an EMBL/GenBank/DDBJ whole genome shotgun (WGS) entry which is preliminary data.</text>
</comment>
<evidence type="ECO:0000313" key="2">
    <source>
        <dbReference type="EMBL" id="KSU85242.1"/>
    </source>
</evidence>
<dbReference type="EMBL" id="LNQN01000001">
    <property type="protein sequence ID" value="KSU85242.1"/>
    <property type="molecule type" value="Genomic_DNA"/>
</dbReference>
<dbReference type="SUPFAM" id="SSF55729">
    <property type="entry name" value="Acyl-CoA N-acyltransferases (Nat)"/>
    <property type="match status" value="1"/>
</dbReference>
<proteinExistence type="predicted"/>
<dbReference type="InterPro" id="IPR000182">
    <property type="entry name" value="GNAT_dom"/>
</dbReference>
<accession>A0A0V8JE69</accession>